<name>A0A0G1PQG2_9BACT</name>
<dbReference type="Proteomes" id="UP000034067">
    <property type="component" value="Unassembled WGS sequence"/>
</dbReference>
<organism evidence="1 2">
    <name type="scientific">Candidatus Azambacteria bacterium GW2011_GWB1_46_27</name>
    <dbReference type="NCBI Taxonomy" id="1618617"/>
    <lineage>
        <taxon>Bacteria</taxon>
        <taxon>Candidatus Azamiibacteriota</taxon>
    </lineage>
</organism>
<dbReference type="EMBL" id="LCMJ01000020">
    <property type="protein sequence ID" value="KKU35036.1"/>
    <property type="molecule type" value="Genomic_DNA"/>
</dbReference>
<comment type="caution">
    <text evidence="1">The sequence shown here is derived from an EMBL/GenBank/DDBJ whole genome shotgun (WGS) entry which is preliminary data.</text>
</comment>
<evidence type="ECO:0000313" key="1">
    <source>
        <dbReference type="EMBL" id="KKU35036.1"/>
    </source>
</evidence>
<dbReference type="AlphaFoldDB" id="A0A0G1PQG2"/>
<reference evidence="1 2" key="1">
    <citation type="journal article" date="2015" name="Nature">
        <title>rRNA introns, odd ribosomes, and small enigmatic genomes across a large radiation of phyla.</title>
        <authorList>
            <person name="Brown C.T."/>
            <person name="Hug L.A."/>
            <person name="Thomas B.C."/>
            <person name="Sharon I."/>
            <person name="Castelle C.J."/>
            <person name="Singh A."/>
            <person name="Wilkins M.J."/>
            <person name="Williams K.H."/>
            <person name="Banfield J.F."/>
        </authorList>
    </citation>
    <scope>NUCLEOTIDE SEQUENCE [LARGE SCALE GENOMIC DNA]</scope>
</reference>
<proteinExistence type="predicted"/>
<gene>
    <name evidence="1" type="ORF">UX48_C0020G0006</name>
</gene>
<sequence length="652" mass="73203">MAICLLKINREKLLNALKSGELTIEKLYKLSDAESRALLEKYVGKENASFVNASFEAAKLSTQKKAFVNWIKKNTTYFDPVRRDMLKRVERNKKFLTPEETGKFMDDLVKQKLGFRVSELEAKTLIEMSEKIREAKAKISENSPRNSTERFEYGFALEKFKQFVGSRKLAAENIKIQERFLPKNYWKNIVDVAGFTKSLVATLDNSFIGRQGIKVLFTNPKIWGQTAIKSIELFAKELFAKSPEEFFKTRPNTIIEGLNASIFSDPNALNGKYNAAKNGYGLGVLHEEVFPTSIPERIPVLGRVFKASEIAFNGSALYMRHKLANAVIEAAEKNGVDMLDPRQATAHGRIVSSMTGRGEIGKLGVIGKELNVLMFAIRFLKSNFDTLTAHLFDKEFTKEARITSAKNTLRIAAGITALLSIAKMLDEDSVDFDPRSSKFGNICKGVRCFDVTGGMRGLVILGARLVPTIHNGEWGFWSKSVTTGKWTKLGGEGYGQQDAMDVLTNFFAGKLSPSAGAIRDVWKGEKFSGKKPTVINTTLGLITPISAQTLIEELKKGSDDLLLVMLAEAFGISVTNYTFRGTGKKWEALKIKKGEQIFNQSLKEIQNRFNERADKLEKSSQWRKMDNDKRLSELTKIKTEETNKVFNKYNIK</sequence>
<protein>
    <submittedName>
        <fullName evidence="1">Uncharacterized protein</fullName>
    </submittedName>
</protein>
<accession>A0A0G1PQG2</accession>
<evidence type="ECO:0000313" key="2">
    <source>
        <dbReference type="Proteomes" id="UP000034067"/>
    </source>
</evidence>